<evidence type="ECO:0000313" key="3">
    <source>
        <dbReference type="Proteomes" id="UP000264353"/>
    </source>
</evidence>
<accession>A0A398AFZ0</accession>
<gene>
    <name evidence="2" type="ORF">BRARA_B01653</name>
</gene>
<organism evidence="2 3">
    <name type="scientific">Brassica campestris</name>
    <name type="common">Field mustard</name>
    <dbReference type="NCBI Taxonomy" id="3711"/>
    <lineage>
        <taxon>Eukaryota</taxon>
        <taxon>Viridiplantae</taxon>
        <taxon>Streptophyta</taxon>
        <taxon>Embryophyta</taxon>
        <taxon>Tracheophyta</taxon>
        <taxon>Spermatophyta</taxon>
        <taxon>Magnoliopsida</taxon>
        <taxon>eudicotyledons</taxon>
        <taxon>Gunneridae</taxon>
        <taxon>Pentapetalae</taxon>
        <taxon>rosids</taxon>
        <taxon>malvids</taxon>
        <taxon>Brassicales</taxon>
        <taxon>Brassicaceae</taxon>
        <taxon>Brassiceae</taxon>
        <taxon>Brassica</taxon>
    </lineage>
</organism>
<feature type="region of interest" description="Disordered" evidence="1">
    <location>
        <begin position="63"/>
        <end position="89"/>
    </location>
</feature>
<sequence length="89" mass="10507">MDESENCNHKGYLVAQCEPTISLALQVRFLIKIKILLLQINKTTIELVWETEKVRRKLKMNKMISPRDKHKLRDKHSTKKLLEHQGTIN</sequence>
<evidence type="ECO:0000313" key="2">
    <source>
        <dbReference type="EMBL" id="RID74560.1"/>
    </source>
</evidence>
<proteinExistence type="predicted"/>
<feature type="compositionally biased region" description="Basic residues" evidence="1">
    <location>
        <begin position="68"/>
        <end position="79"/>
    </location>
</feature>
<dbReference type="Proteomes" id="UP000264353">
    <property type="component" value="Chromosome A2"/>
</dbReference>
<dbReference type="EMBL" id="CM010629">
    <property type="protein sequence ID" value="RID74560.1"/>
    <property type="molecule type" value="Genomic_DNA"/>
</dbReference>
<reference evidence="2 3" key="1">
    <citation type="submission" date="2018-06" db="EMBL/GenBank/DDBJ databases">
        <title>WGS assembly of Brassica rapa FPsc.</title>
        <authorList>
            <person name="Bowman J."/>
            <person name="Kohchi T."/>
            <person name="Yamato K."/>
            <person name="Jenkins J."/>
            <person name="Shu S."/>
            <person name="Ishizaki K."/>
            <person name="Yamaoka S."/>
            <person name="Nishihama R."/>
            <person name="Nakamura Y."/>
            <person name="Berger F."/>
            <person name="Adam C."/>
            <person name="Aki S."/>
            <person name="Althoff F."/>
            <person name="Araki T."/>
            <person name="Arteaga-Vazquez M."/>
            <person name="Balasubrmanian S."/>
            <person name="Bauer D."/>
            <person name="Boehm C."/>
            <person name="Briginshaw L."/>
            <person name="Caballero-Perez J."/>
            <person name="Catarino B."/>
            <person name="Chen F."/>
            <person name="Chiyoda S."/>
            <person name="Chovatia M."/>
            <person name="Davies K."/>
            <person name="Delmans M."/>
            <person name="Demura T."/>
            <person name="Dierschke T."/>
            <person name="Dolan L."/>
            <person name="Dorantes-Acosta A."/>
            <person name="Eklund D."/>
            <person name="Florent S."/>
            <person name="Flores-Sandoval E."/>
            <person name="Fujiyama A."/>
            <person name="Fukuzawa H."/>
            <person name="Galik B."/>
            <person name="Grimanelli D."/>
            <person name="Grimwood J."/>
            <person name="Grossniklaus U."/>
            <person name="Hamada T."/>
            <person name="Haseloff J."/>
            <person name="Hetherington A."/>
            <person name="Higo A."/>
            <person name="Hirakawa Y."/>
            <person name="Hundley H."/>
            <person name="Ikeda Y."/>
            <person name="Inoue K."/>
            <person name="Inoue S."/>
            <person name="Ishida S."/>
            <person name="Jia Q."/>
            <person name="Kakita M."/>
            <person name="Kanazawa T."/>
            <person name="Kawai Y."/>
            <person name="Kawashima T."/>
            <person name="Kennedy M."/>
            <person name="Kinose K."/>
            <person name="Kinoshita T."/>
            <person name="Kohara Y."/>
            <person name="Koide E."/>
            <person name="Komatsu K."/>
            <person name="Kopischke S."/>
            <person name="Kubo M."/>
            <person name="Kyozuka J."/>
            <person name="Lagercrantz U."/>
            <person name="Lin S."/>
            <person name="Lindquist E."/>
            <person name="Lipzen A."/>
            <person name="Lu C."/>
            <person name="Luna E."/>
            <person name="Martienssen R."/>
            <person name="Minamino N."/>
            <person name="Mizutani M."/>
            <person name="Mizutani M."/>
            <person name="Mochizuki N."/>
            <person name="Monte I."/>
            <person name="Mosher R."/>
            <person name="Nagasaki H."/>
            <person name="Nakagami H."/>
            <person name="Naramoto S."/>
            <person name="Nishitani K."/>
            <person name="Ohtani M."/>
            <person name="Okamoto T."/>
            <person name="Okumura M."/>
            <person name="Phillips J."/>
            <person name="Pollak B."/>
            <person name="Reinders A."/>
            <person name="Roevekamp M."/>
            <person name="Sano R."/>
            <person name="Sawa S."/>
            <person name="Schmid M."/>
            <person name="Shirakawa M."/>
            <person name="Solano R."/>
            <person name="Spunde A."/>
            <person name="Suetsugu N."/>
            <person name="Sugano S."/>
            <person name="Sugiyama A."/>
            <person name="Sun R."/>
            <person name="Suzuki Y."/>
            <person name="Takenaka M."/>
            <person name="Takezawa D."/>
            <person name="Tomogane H."/>
            <person name="Tsuzuki M."/>
            <person name="Ueda T."/>
            <person name="Umeda M."/>
            <person name="Ward J."/>
            <person name="Watanabe Y."/>
            <person name="Yazaki K."/>
            <person name="Yokoyama R."/>
            <person name="Yoshitake Y."/>
            <person name="Yotsui I."/>
            <person name="Zachgo S."/>
            <person name="Schmutz J."/>
        </authorList>
    </citation>
    <scope>NUCLEOTIDE SEQUENCE [LARGE SCALE GENOMIC DNA]</scope>
    <source>
        <strain evidence="3">cv. B-3</strain>
    </source>
</reference>
<dbReference type="AlphaFoldDB" id="A0A398AFZ0"/>
<protein>
    <submittedName>
        <fullName evidence="2">Uncharacterized protein</fullName>
    </submittedName>
</protein>
<evidence type="ECO:0000256" key="1">
    <source>
        <dbReference type="SAM" id="MobiDB-lite"/>
    </source>
</evidence>
<name>A0A398AFZ0_BRACM</name>